<name>A0A074W4Z1_9PEZI</name>
<reference evidence="12 13" key="1">
    <citation type="journal article" date="2014" name="BMC Genomics">
        <title>Genome sequencing of four Aureobasidium pullulans varieties: biotechnological potential, stress tolerance, and description of new species.</title>
        <authorList>
            <person name="Gostin Ar C."/>
            <person name="Ohm R.A."/>
            <person name="Kogej T."/>
            <person name="Sonjak S."/>
            <person name="Turk M."/>
            <person name="Zajc J."/>
            <person name="Zalar P."/>
            <person name="Grube M."/>
            <person name="Sun H."/>
            <person name="Han J."/>
            <person name="Sharma A."/>
            <person name="Chiniquy J."/>
            <person name="Ngan C.Y."/>
            <person name="Lipzen A."/>
            <person name="Barry K."/>
            <person name="Grigoriev I.V."/>
            <person name="Gunde-Cimerman N."/>
        </authorList>
    </citation>
    <scope>NUCLEOTIDE SEQUENCE [LARGE SCALE GENOMIC DNA]</scope>
    <source>
        <strain evidence="12 13">CBS 147.97</strain>
    </source>
</reference>
<evidence type="ECO:0000313" key="12">
    <source>
        <dbReference type="EMBL" id="KEQ68190.1"/>
    </source>
</evidence>
<evidence type="ECO:0000313" key="13">
    <source>
        <dbReference type="Proteomes" id="UP000027730"/>
    </source>
</evidence>
<dbReference type="Pfam" id="PF03198">
    <property type="entry name" value="Glyco_hydro_72"/>
    <property type="match status" value="1"/>
</dbReference>
<dbReference type="InterPro" id="IPR012946">
    <property type="entry name" value="X8"/>
</dbReference>
<keyword evidence="4 9" id="KW-0732">Signal</keyword>
<dbReference type="GO" id="GO:0098552">
    <property type="term" value="C:side of membrane"/>
    <property type="evidence" value="ECO:0007669"/>
    <property type="project" value="UniProtKB-KW"/>
</dbReference>
<evidence type="ECO:0000259" key="11">
    <source>
        <dbReference type="SMART" id="SM00768"/>
    </source>
</evidence>
<comment type="function">
    <text evidence="9">Splits internally a 1,3-beta-glucan molecule and transfers the newly generated reducing end (the donor) to the non-reducing end of another 1,3-beta-glucan molecule (the acceptor) forming a 1,3-beta linkage, resulting in the elongation of 1,3-beta-glucan chains in the cell wall.</text>
</comment>
<dbReference type="InterPro" id="IPR017853">
    <property type="entry name" value="GH"/>
</dbReference>
<dbReference type="InterPro" id="IPR004886">
    <property type="entry name" value="Glucanosyltransferase"/>
</dbReference>
<proteinExistence type="inferred from homology"/>
<dbReference type="GO" id="GO:0042124">
    <property type="term" value="F:1,3-beta-glucanosyltransferase activity"/>
    <property type="evidence" value="ECO:0007669"/>
    <property type="project" value="TreeGrafter"/>
</dbReference>
<evidence type="ECO:0000256" key="8">
    <source>
        <dbReference type="ARBA" id="ARBA00023288"/>
    </source>
</evidence>
<evidence type="ECO:0000256" key="7">
    <source>
        <dbReference type="ARBA" id="ARBA00023180"/>
    </source>
</evidence>
<keyword evidence="3 9" id="KW-0336">GPI-anchor</keyword>
<dbReference type="Gene3D" id="3.20.20.80">
    <property type="entry name" value="Glycosidases"/>
    <property type="match status" value="1"/>
</dbReference>
<evidence type="ECO:0000256" key="2">
    <source>
        <dbReference type="ARBA" id="ARBA00007528"/>
    </source>
</evidence>
<evidence type="ECO:0000256" key="4">
    <source>
        <dbReference type="ARBA" id="ARBA00022729"/>
    </source>
</evidence>
<gene>
    <name evidence="12" type="ORF">M436DRAFT_86611</name>
</gene>
<feature type="region of interest" description="Disordered" evidence="10">
    <location>
        <begin position="463"/>
        <end position="500"/>
    </location>
</feature>
<feature type="chain" id="PRO_5005104435" description="1,3-beta-glucanosyltransferase" evidence="9">
    <location>
        <begin position="23"/>
        <end position="500"/>
    </location>
</feature>
<evidence type="ECO:0000256" key="9">
    <source>
        <dbReference type="RuleBase" id="RU361209"/>
    </source>
</evidence>
<keyword evidence="9" id="KW-0808">Transferase</keyword>
<evidence type="ECO:0000256" key="6">
    <source>
        <dbReference type="ARBA" id="ARBA00023157"/>
    </source>
</evidence>
<comment type="subcellular location">
    <subcellularLocation>
        <location evidence="1 9">Cell membrane</location>
        <topology evidence="1 9">Lipid-anchor</topology>
        <topology evidence="1 9">GPI-anchor</topology>
    </subcellularLocation>
</comment>
<keyword evidence="7" id="KW-0325">Glycoprotein</keyword>
<dbReference type="SUPFAM" id="SSF51445">
    <property type="entry name" value="(Trans)glycosidases"/>
    <property type="match status" value="1"/>
</dbReference>
<dbReference type="RefSeq" id="XP_013422381.1">
    <property type="nucleotide sequence ID" value="XM_013566927.1"/>
</dbReference>
<feature type="signal peptide" evidence="9">
    <location>
        <begin position="1"/>
        <end position="22"/>
    </location>
</feature>
<protein>
    <recommendedName>
        <fullName evidence="9">1,3-beta-glucanosyltransferase</fullName>
        <ecNumber evidence="9">2.4.1.-</ecNumber>
    </recommendedName>
</protein>
<dbReference type="EMBL" id="KL584735">
    <property type="protein sequence ID" value="KEQ68190.1"/>
    <property type="molecule type" value="Genomic_DNA"/>
</dbReference>
<evidence type="ECO:0000256" key="3">
    <source>
        <dbReference type="ARBA" id="ARBA00022622"/>
    </source>
</evidence>
<dbReference type="GO" id="GO:0005886">
    <property type="term" value="C:plasma membrane"/>
    <property type="evidence" value="ECO:0007669"/>
    <property type="project" value="UniProtKB-SubCell"/>
</dbReference>
<dbReference type="HOGENOM" id="CLU_021855_2_1_1"/>
<dbReference type="OrthoDB" id="421038at2759"/>
<keyword evidence="5 9" id="KW-0472">Membrane</keyword>
<evidence type="ECO:0000256" key="1">
    <source>
        <dbReference type="ARBA" id="ARBA00004609"/>
    </source>
</evidence>
<keyword evidence="8 9" id="KW-0449">Lipoprotein</keyword>
<sequence length="500" mass="54696">MTRLAFYGALVALGILLPRAAADVDPIVIKGSKFFYQSNDTQFFIRGIAYQADLTNDDIATPSNTSYVDPLADADRCKRDIPYLRQLNTNVIRVYAVDPAQNHDSCMSQLADAGIYVLSDLADPIDSIDRDSPEWTVDLLSRYTSVIDALHGYNNILGFFAGNEVSHLANNTAASAYVKAAVRDSKAYIKSSNYRSIGVGYATNDDPEIRTNLADYFNCGANASESIDFWGYNVYSWCGDSSYVQSGYQNRTIQFSNYSVPSFFSEYGCNKVQPRTFSEVDAIYGPNMTQVWSGGIVYMYFEEANDYGLVDVSGDNVSTRPAFSYLSNRMQSATPTGVLKASYAPTNSPQACPTVNSNWQADASPLPPTPNTDRCQCKLSSLSCIPKRSLGTTQMGELFGTVCGLSSSACNGISHNATTGKYGAYSMCNSTVQLAVALDAYYRQQDSRSSACSFDGMAVLQKPSGTFSSPGSPVRDRRSTVRPRRFRPMYSVGSDELEMT</sequence>
<dbReference type="GO" id="GO:0071970">
    <property type="term" value="P:fungal-type cell wall (1-&gt;3)-beta-D-glucan biosynthetic process"/>
    <property type="evidence" value="ECO:0007669"/>
    <property type="project" value="TreeGrafter"/>
</dbReference>
<dbReference type="Gene3D" id="1.20.58.1040">
    <property type="match status" value="1"/>
</dbReference>
<dbReference type="SMART" id="SM00768">
    <property type="entry name" value="X8"/>
    <property type="match status" value="1"/>
</dbReference>
<dbReference type="FunFam" id="3.20.20.80:FF:000038">
    <property type="entry name" value="1,3-beta-glucanosyltransferase"/>
    <property type="match status" value="1"/>
</dbReference>
<comment type="similarity">
    <text evidence="2 9">Belongs to the glycosyl hydrolase 72 family.</text>
</comment>
<dbReference type="Proteomes" id="UP000027730">
    <property type="component" value="Unassembled WGS sequence"/>
</dbReference>
<dbReference type="PANTHER" id="PTHR31468">
    <property type="entry name" value="1,3-BETA-GLUCANOSYLTRANSFERASE GAS1"/>
    <property type="match status" value="1"/>
</dbReference>
<dbReference type="GeneID" id="25417762"/>
<dbReference type="Pfam" id="PF07983">
    <property type="entry name" value="X8"/>
    <property type="match status" value="1"/>
</dbReference>
<accession>A0A074W4Z1</accession>
<dbReference type="AlphaFoldDB" id="A0A074W4Z1"/>
<evidence type="ECO:0000256" key="5">
    <source>
        <dbReference type="ARBA" id="ARBA00023136"/>
    </source>
</evidence>
<evidence type="ECO:0000256" key="10">
    <source>
        <dbReference type="SAM" id="MobiDB-lite"/>
    </source>
</evidence>
<feature type="domain" description="X8" evidence="11">
    <location>
        <begin position="382"/>
        <end position="467"/>
    </location>
</feature>
<keyword evidence="13" id="KW-1185">Reference proteome</keyword>
<dbReference type="STRING" id="1043004.A0A074W4Z1"/>
<dbReference type="EC" id="2.4.1.-" evidence="9"/>
<dbReference type="PANTHER" id="PTHR31468:SF2">
    <property type="entry name" value="1,3-BETA-GLUCANOSYLTRANSFERASE GAS1"/>
    <property type="match status" value="1"/>
</dbReference>
<keyword evidence="6" id="KW-1015">Disulfide bond</keyword>
<organism evidence="12 13">
    <name type="scientific">Aureobasidium namibiae CBS 147.97</name>
    <dbReference type="NCBI Taxonomy" id="1043004"/>
    <lineage>
        <taxon>Eukaryota</taxon>
        <taxon>Fungi</taxon>
        <taxon>Dikarya</taxon>
        <taxon>Ascomycota</taxon>
        <taxon>Pezizomycotina</taxon>
        <taxon>Dothideomycetes</taxon>
        <taxon>Dothideomycetidae</taxon>
        <taxon>Dothideales</taxon>
        <taxon>Saccotheciaceae</taxon>
        <taxon>Aureobasidium</taxon>
    </lineage>
</organism>
<dbReference type="GO" id="GO:0031505">
    <property type="term" value="P:fungal-type cell wall organization"/>
    <property type="evidence" value="ECO:0007669"/>
    <property type="project" value="TreeGrafter"/>
</dbReference>